<feature type="compositionally biased region" description="Acidic residues" evidence="1">
    <location>
        <begin position="73"/>
        <end position="90"/>
    </location>
</feature>
<feature type="compositionally biased region" description="Basic and acidic residues" evidence="1">
    <location>
        <begin position="91"/>
        <end position="102"/>
    </location>
</feature>
<dbReference type="AlphaFoldDB" id="E9HFY4"/>
<feature type="region of interest" description="Disordered" evidence="1">
    <location>
        <begin position="30"/>
        <end position="164"/>
    </location>
</feature>
<organism evidence="2 3">
    <name type="scientific">Daphnia pulex</name>
    <name type="common">Water flea</name>
    <dbReference type="NCBI Taxonomy" id="6669"/>
    <lineage>
        <taxon>Eukaryota</taxon>
        <taxon>Metazoa</taxon>
        <taxon>Ecdysozoa</taxon>
        <taxon>Arthropoda</taxon>
        <taxon>Crustacea</taxon>
        <taxon>Branchiopoda</taxon>
        <taxon>Diplostraca</taxon>
        <taxon>Cladocera</taxon>
        <taxon>Anomopoda</taxon>
        <taxon>Daphniidae</taxon>
        <taxon>Daphnia</taxon>
    </lineage>
</organism>
<gene>
    <name evidence="2" type="ORF">DAPPUDRAFT_329202</name>
</gene>
<accession>E9HFY4</accession>
<dbReference type="KEGG" id="dpx:DAPPUDRAFT_329202"/>
<evidence type="ECO:0000256" key="1">
    <source>
        <dbReference type="SAM" id="MobiDB-lite"/>
    </source>
</evidence>
<sequence length="182" mass="20937">MYKYSYLCDLCGDEHPAKTKCPKAQILEDSMSDQDYSDSDSPFLQIPRNKKQENEVEDFQFEYYKDRVLPDYYPEDEEQEVEDEDEEPDEDREKKDDSKSDGNEADVDDVVLPTPKKKRNVQPMKDSKRAAKVAKRAKHEEANEAPSNAEEQPVPSISLTDAKNKDIEQLTKQLDASCSCSE</sequence>
<name>E9HFY4_DAPPU</name>
<keyword evidence="3" id="KW-1185">Reference proteome</keyword>
<dbReference type="Proteomes" id="UP000000305">
    <property type="component" value="Unassembled WGS sequence"/>
</dbReference>
<evidence type="ECO:0000313" key="2">
    <source>
        <dbReference type="EMBL" id="EFX69353.1"/>
    </source>
</evidence>
<proteinExistence type="predicted"/>
<dbReference type="InParanoid" id="E9HFY4"/>
<dbReference type="EMBL" id="GL732638">
    <property type="protein sequence ID" value="EFX69353.1"/>
    <property type="molecule type" value="Genomic_DNA"/>
</dbReference>
<protein>
    <submittedName>
        <fullName evidence="2">Uncharacterized protein</fullName>
    </submittedName>
</protein>
<reference evidence="2 3" key="1">
    <citation type="journal article" date="2011" name="Science">
        <title>The ecoresponsive genome of Daphnia pulex.</title>
        <authorList>
            <person name="Colbourne J.K."/>
            <person name="Pfrender M.E."/>
            <person name="Gilbert D."/>
            <person name="Thomas W.K."/>
            <person name="Tucker A."/>
            <person name="Oakley T.H."/>
            <person name="Tokishita S."/>
            <person name="Aerts A."/>
            <person name="Arnold G.J."/>
            <person name="Basu M.K."/>
            <person name="Bauer D.J."/>
            <person name="Caceres C.E."/>
            <person name="Carmel L."/>
            <person name="Casola C."/>
            <person name="Choi J.H."/>
            <person name="Detter J.C."/>
            <person name="Dong Q."/>
            <person name="Dusheyko S."/>
            <person name="Eads B.D."/>
            <person name="Frohlich T."/>
            <person name="Geiler-Samerotte K.A."/>
            <person name="Gerlach D."/>
            <person name="Hatcher P."/>
            <person name="Jogdeo S."/>
            <person name="Krijgsveld J."/>
            <person name="Kriventseva E.V."/>
            <person name="Kultz D."/>
            <person name="Laforsch C."/>
            <person name="Lindquist E."/>
            <person name="Lopez J."/>
            <person name="Manak J.R."/>
            <person name="Muller J."/>
            <person name="Pangilinan J."/>
            <person name="Patwardhan R.P."/>
            <person name="Pitluck S."/>
            <person name="Pritham E.J."/>
            <person name="Rechtsteiner A."/>
            <person name="Rho M."/>
            <person name="Rogozin I.B."/>
            <person name="Sakarya O."/>
            <person name="Salamov A."/>
            <person name="Schaack S."/>
            <person name="Shapiro H."/>
            <person name="Shiga Y."/>
            <person name="Skalitzky C."/>
            <person name="Smith Z."/>
            <person name="Souvorov A."/>
            <person name="Sung W."/>
            <person name="Tang Z."/>
            <person name="Tsuchiya D."/>
            <person name="Tu H."/>
            <person name="Vos H."/>
            <person name="Wang M."/>
            <person name="Wolf Y.I."/>
            <person name="Yamagata H."/>
            <person name="Yamada T."/>
            <person name="Ye Y."/>
            <person name="Shaw J.R."/>
            <person name="Andrews J."/>
            <person name="Crease T.J."/>
            <person name="Tang H."/>
            <person name="Lucas S.M."/>
            <person name="Robertson H.M."/>
            <person name="Bork P."/>
            <person name="Koonin E.V."/>
            <person name="Zdobnov E.M."/>
            <person name="Grigoriev I.V."/>
            <person name="Lynch M."/>
            <person name="Boore J.L."/>
        </authorList>
    </citation>
    <scope>NUCLEOTIDE SEQUENCE [LARGE SCALE GENOMIC DNA]</scope>
</reference>
<evidence type="ECO:0000313" key="3">
    <source>
        <dbReference type="Proteomes" id="UP000000305"/>
    </source>
</evidence>
<dbReference type="HOGENOM" id="CLU_1483431_0_0_1"/>